<keyword evidence="4" id="KW-1185">Reference proteome</keyword>
<feature type="region of interest" description="Disordered" evidence="1">
    <location>
        <begin position="95"/>
        <end position="129"/>
    </location>
</feature>
<dbReference type="OrthoDB" id="8859776at2"/>
<evidence type="ECO:0000256" key="2">
    <source>
        <dbReference type="SAM" id="Phobius"/>
    </source>
</evidence>
<feature type="compositionally biased region" description="Basic and acidic residues" evidence="1">
    <location>
        <begin position="120"/>
        <end position="129"/>
    </location>
</feature>
<dbReference type="EMBL" id="RXOE01000013">
    <property type="protein sequence ID" value="RTQ30554.1"/>
    <property type="molecule type" value="Genomic_DNA"/>
</dbReference>
<comment type="caution">
    <text evidence="3">The sequence shown here is derived from an EMBL/GenBank/DDBJ whole genome shotgun (WGS) entry which is preliminary data.</text>
</comment>
<dbReference type="Proteomes" id="UP000267418">
    <property type="component" value="Unassembled WGS sequence"/>
</dbReference>
<evidence type="ECO:0000313" key="4">
    <source>
        <dbReference type="Proteomes" id="UP000267418"/>
    </source>
</evidence>
<protein>
    <submittedName>
        <fullName evidence="3">Uncharacterized protein</fullName>
    </submittedName>
</protein>
<sequence>MKTLRHRNPHDAFRALRLDGLPALAHADGLPPELVMRARWSGRTSPASSAMPRSAKSVWLPRLAGLLAFGALAAGIFLAASDTCTERGTAAAGNYSRSTLAPITTSGTGSRDGSCKRTHGRLEQSKTAP</sequence>
<keyword evidence="2" id="KW-0472">Membrane</keyword>
<gene>
    <name evidence="3" type="ORF">EJP69_29185</name>
</gene>
<accession>A0A431TDR2</accession>
<proteinExistence type="predicted"/>
<evidence type="ECO:0000256" key="1">
    <source>
        <dbReference type="SAM" id="MobiDB-lite"/>
    </source>
</evidence>
<organism evidence="3 4">
    <name type="scientific">Variovorax gossypii</name>
    <dbReference type="NCBI Taxonomy" id="1679495"/>
    <lineage>
        <taxon>Bacteria</taxon>
        <taxon>Pseudomonadati</taxon>
        <taxon>Pseudomonadota</taxon>
        <taxon>Betaproteobacteria</taxon>
        <taxon>Burkholderiales</taxon>
        <taxon>Comamonadaceae</taxon>
        <taxon>Variovorax</taxon>
    </lineage>
</organism>
<evidence type="ECO:0000313" key="3">
    <source>
        <dbReference type="EMBL" id="RTQ30554.1"/>
    </source>
</evidence>
<feature type="transmembrane region" description="Helical" evidence="2">
    <location>
        <begin position="59"/>
        <end position="80"/>
    </location>
</feature>
<reference evidence="3 4" key="1">
    <citation type="submission" date="2018-12" db="EMBL/GenBank/DDBJ databases">
        <title>The genome of Variovorax gossypii DSM 100435.</title>
        <authorList>
            <person name="Gao J."/>
            <person name="Sun J."/>
        </authorList>
    </citation>
    <scope>NUCLEOTIDE SEQUENCE [LARGE SCALE GENOMIC DNA]</scope>
    <source>
        <strain evidence="3 4">DSM 100435</strain>
    </source>
</reference>
<keyword evidence="2" id="KW-1133">Transmembrane helix</keyword>
<dbReference type="AlphaFoldDB" id="A0A431TDR2"/>
<keyword evidence="2" id="KW-0812">Transmembrane</keyword>
<name>A0A431TDR2_9BURK</name>
<feature type="compositionally biased region" description="Polar residues" evidence="1">
    <location>
        <begin position="95"/>
        <end position="111"/>
    </location>
</feature>